<evidence type="ECO:0000313" key="3">
    <source>
        <dbReference type="Proteomes" id="UP000187158"/>
    </source>
</evidence>
<dbReference type="RefSeq" id="WP_218641484.1">
    <property type="nucleotide sequence ID" value="NZ_MPVP01000421.1"/>
</dbReference>
<evidence type="ECO:0000256" key="1">
    <source>
        <dbReference type="SAM" id="Phobius"/>
    </source>
</evidence>
<name>A0ABX3GEP1_9BACL</name>
<keyword evidence="1" id="KW-1133">Transmembrane helix</keyword>
<organism evidence="2 3">
    <name type="scientific">Paenibacillus odorifer</name>
    <dbReference type="NCBI Taxonomy" id="189426"/>
    <lineage>
        <taxon>Bacteria</taxon>
        <taxon>Bacillati</taxon>
        <taxon>Bacillota</taxon>
        <taxon>Bacilli</taxon>
        <taxon>Bacillales</taxon>
        <taxon>Paenibacillaceae</taxon>
        <taxon>Paenibacillus</taxon>
    </lineage>
</organism>
<feature type="non-terminal residue" evidence="2">
    <location>
        <position position="1"/>
    </location>
</feature>
<proteinExistence type="predicted"/>
<comment type="caution">
    <text evidence="2">The sequence shown here is derived from an EMBL/GenBank/DDBJ whole genome shotgun (WGS) entry which is preliminary data.</text>
</comment>
<protein>
    <submittedName>
        <fullName evidence="2">Uncharacterized protein</fullName>
    </submittedName>
</protein>
<keyword evidence="1" id="KW-0472">Membrane</keyword>
<keyword evidence="3" id="KW-1185">Reference proteome</keyword>
<feature type="transmembrane region" description="Helical" evidence="1">
    <location>
        <begin position="97"/>
        <end position="115"/>
    </location>
</feature>
<dbReference type="EMBL" id="MPVP01000421">
    <property type="protein sequence ID" value="OMD06734.1"/>
    <property type="molecule type" value="Genomic_DNA"/>
</dbReference>
<dbReference type="Proteomes" id="UP000187158">
    <property type="component" value="Unassembled WGS sequence"/>
</dbReference>
<sequence>FEIINELYAFVISSDLILNHDEKYQKENLETIETKYVELESIISSVNNETDRAMTRNHLFNFVKNSSNTIWFKLFVVLLIGLSIYFSMYLYKDSQQIINMIGVISFLLTIIGLWSKK</sequence>
<keyword evidence="1" id="KW-0812">Transmembrane</keyword>
<evidence type="ECO:0000313" key="2">
    <source>
        <dbReference type="EMBL" id="OMD06734.1"/>
    </source>
</evidence>
<feature type="transmembrane region" description="Helical" evidence="1">
    <location>
        <begin position="70"/>
        <end position="91"/>
    </location>
</feature>
<accession>A0ABX3GEP1</accession>
<gene>
    <name evidence="2" type="ORF">BSO21_30550</name>
</gene>
<reference evidence="2 3" key="1">
    <citation type="submission" date="2016-11" db="EMBL/GenBank/DDBJ databases">
        <title>Paenibacillus species isolates.</title>
        <authorList>
            <person name="Beno S.M."/>
        </authorList>
    </citation>
    <scope>NUCLEOTIDE SEQUENCE [LARGE SCALE GENOMIC DNA]</scope>
    <source>
        <strain evidence="2 3">FSL H7-0433</strain>
    </source>
</reference>